<dbReference type="EMBL" id="LCGH01000006">
    <property type="protein sequence ID" value="KKT11373.1"/>
    <property type="molecule type" value="Genomic_DNA"/>
</dbReference>
<sequence length="590" mass="63803">MVRGLYNIYMKKYIVFLFIFAFIFGLFNINFINAQDSSVEDCLPGDLFSRLTGERCSTITTPTECRPGHLFSSITGKPCERTTPPIVCPIFKIGTKGENVRAFQAQLNAQGANLKLDGSYGPLTQSSALRYCKPPTGGPVISGISGSQTLSVNQQGTWTVKAYDSSGGTLSYLVNWGDDDNRQMGYNPSSMDTTTYQSATFTHSYGTAGTYTPTFYVTNSSGQRAQTSLSVNVGRVTAACALTAQVTNTNLSDSHTTWGFDIVVKAKNQPTGSKGWTAYFQGYVPSVTAYGKTKHYGNFFVSYGPLKFTAQDQVDNNCLTTITVYPPEIPSPSSVTVTSPNGGETWAKGTIQTIKWQDRSGSTCPQGTDCLVAGTSYDIFLNDLASCSENVCTTGFRVWTIAKGVSGLSYRWKIPDCSTVNTCPSNFDIPAGAYRVQVCQSGTSTCDMSDSYFKIVDDIPIPIPPIPIPIPVGTLYIEPGSISIGVREFKQVKAFYMPPCPSELACTQSLEEVDATWSVGNKSIADIKYETVDCTFSTAFTCESKTYVSVYGVGPGVTELTAQYVAAGQILTKTVLIYVDIAFPFDSGNL</sequence>
<dbReference type="PATRIC" id="fig|1618778.3.peg.402"/>
<dbReference type="Proteomes" id="UP000033907">
    <property type="component" value="Unassembled WGS sequence"/>
</dbReference>
<evidence type="ECO:0000256" key="1">
    <source>
        <dbReference type="SAM" id="Phobius"/>
    </source>
</evidence>
<dbReference type="Gene3D" id="2.60.40.10">
    <property type="entry name" value="Immunoglobulins"/>
    <property type="match status" value="1"/>
</dbReference>
<evidence type="ECO:0000259" key="2">
    <source>
        <dbReference type="PROSITE" id="PS50093"/>
    </source>
</evidence>
<dbReference type="PROSITE" id="PS50093">
    <property type="entry name" value="PKD"/>
    <property type="match status" value="1"/>
</dbReference>
<keyword evidence="1" id="KW-0472">Membrane</keyword>
<dbReference type="SUPFAM" id="SSF49299">
    <property type="entry name" value="PKD domain"/>
    <property type="match status" value="1"/>
</dbReference>
<comment type="caution">
    <text evidence="3">The sequence shown here is derived from an EMBL/GenBank/DDBJ whole genome shotgun (WGS) entry which is preliminary data.</text>
</comment>
<dbReference type="InterPro" id="IPR000601">
    <property type="entry name" value="PKD_dom"/>
</dbReference>
<name>A0A0G1ENI2_9BACT</name>
<reference evidence="3 4" key="1">
    <citation type="journal article" date="2015" name="Nature">
        <title>rRNA introns, odd ribosomes, and small enigmatic genomes across a large radiation of phyla.</title>
        <authorList>
            <person name="Brown C.T."/>
            <person name="Hug L.A."/>
            <person name="Thomas B.C."/>
            <person name="Sharon I."/>
            <person name="Castelle C.J."/>
            <person name="Singh A."/>
            <person name="Wilkins M.J."/>
            <person name="Williams K.H."/>
            <person name="Banfield J.F."/>
        </authorList>
    </citation>
    <scope>NUCLEOTIDE SEQUENCE [LARGE SCALE GENOMIC DNA]</scope>
</reference>
<evidence type="ECO:0000313" key="4">
    <source>
        <dbReference type="Proteomes" id="UP000033907"/>
    </source>
</evidence>
<organism evidence="3 4">
    <name type="scientific">Candidatus Nomurabacteria bacterium GW2011_GWF2_43_24</name>
    <dbReference type="NCBI Taxonomy" id="1618778"/>
    <lineage>
        <taxon>Bacteria</taxon>
        <taxon>Candidatus Nomuraibacteriota</taxon>
    </lineage>
</organism>
<feature type="transmembrane region" description="Helical" evidence="1">
    <location>
        <begin position="12"/>
        <end position="32"/>
    </location>
</feature>
<dbReference type="InterPro" id="IPR035986">
    <property type="entry name" value="PKD_dom_sf"/>
</dbReference>
<protein>
    <recommendedName>
        <fullName evidence="2">PKD domain-containing protein</fullName>
    </recommendedName>
</protein>
<keyword evidence="1" id="KW-1133">Transmembrane helix</keyword>
<dbReference type="InterPro" id="IPR013783">
    <property type="entry name" value="Ig-like_fold"/>
</dbReference>
<evidence type="ECO:0000313" key="3">
    <source>
        <dbReference type="EMBL" id="KKT11373.1"/>
    </source>
</evidence>
<keyword evidence="1" id="KW-0812">Transmembrane</keyword>
<feature type="domain" description="PKD" evidence="2">
    <location>
        <begin position="164"/>
        <end position="233"/>
    </location>
</feature>
<gene>
    <name evidence="3" type="ORF">UV91_C0006G0002</name>
</gene>
<accession>A0A0G1ENI2</accession>
<dbReference type="AlphaFoldDB" id="A0A0G1ENI2"/>
<dbReference type="CDD" id="cd00146">
    <property type="entry name" value="PKD"/>
    <property type="match status" value="1"/>
</dbReference>
<proteinExistence type="predicted"/>